<dbReference type="EMBL" id="VLKI01000013">
    <property type="protein sequence ID" value="TWH83101.1"/>
    <property type="molecule type" value="Genomic_DNA"/>
</dbReference>
<evidence type="ECO:0000313" key="1">
    <source>
        <dbReference type="EMBL" id="TWH83101.1"/>
    </source>
</evidence>
<dbReference type="RefSeq" id="WP_199749500.1">
    <property type="nucleotide sequence ID" value="NZ_CBCSDC010000013.1"/>
</dbReference>
<proteinExistence type="predicted"/>
<dbReference type="GeneID" id="65406826"/>
<name>A0A562JIW6_9BACI</name>
<dbReference type="AlphaFoldDB" id="A0A562JIW6"/>
<keyword evidence="2" id="KW-1185">Reference proteome</keyword>
<protein>
    <submittedName>
        <fullName evidence="1">Uncharacterized protein</fullName>
    </submittedName>
</protein>
<organism evidence="1 2">
    <name type="scientific">Cytobacillus oceanisediminis</name>
    <dbReference type="NCBI Taxonomy" id="665099"/>
    <lineage>
        <taxon>Bacteria</taxon>
        <taxon>Bacillati</taxon>
        <taxon>Bacillota</taxon>
        <taxon>Bacilli</taxon>
        <taxon>Bacillales</taxon>
        <taxon>Bacillaceae</taxon>
        <taxon>Cytobacillus</taxon>
    </lineage>
</organism>
<accession>A0A562JIW6</accession>
<gene>
    <name evidence="1" type="ORF">IQ19_03833</name>
</gene>
<comment type="caution">
    <text evidence="1">The sequence shown here is derived from an EMBL/GenBank/DDBJ whole genome shotgun (WGS) entry which is preliminary data.</text>
</comment>
<evidence type="ECO:0000313" key="2">
    <source>
        <dbReference type="Proteomes" id="UP000318667"/>
    </source>
</evidence>
<dbReference type="Proteomes" id="UP000318667">
    <property type="component" value="Unassembled WGS sequence"/>
</dbReference>
<reference evidence="1 2" key="1">
    <citation type="journal article" date="2015" name="Stand. Genomic Sci.">
        <title>Genomic Encyclopedia of Bacterial and Archaeal Type Strains, Phase III: the genomes of soil and plant-associated and newly described type strains.</title>
        <authorList>
            <person name="Whitman W.B."/>
            <person name="Woyke T."/>
            <person name="Klenk H.P."/>
            <person name="Zhou Y."/>
            <person name="Lilburn T.G."/>
            <person name="Beck B.J."/>
            <person name="De Vos P."/>
            <person name="Vandamme P."/>
            <person name="Eisen J.A."/>
            <person name="Garrity G."/>
            <person name="Hugenholtz P."/>
            <person name="Kyrpides N.C."/>
        </authorList>
    </citation>
    <scope>NUCLEOTIDE SEQUENCE [LARGE SCALE GENOMIC DNA]</scope>
    <source>
        <strain evidence="1 2">CGMCC 1.10115</strain>
    </source>
</reference>
<sequence>MGDPAGEAEEARIPPRGKQVPVAEINGQNSKAKTTIYEKEPYEKRINYHH</sequence>